<dbReference type="Proteomes" id="UP000290365">
    <property type="component" value="Chromosome"/>
</dbReference>
<name>A0A4P6K3I0_KTERU</name>
<dbReference type="PANTHER" id="PTHR11070:SF2">
    <property type="entry name" value="ATP-DEPENDENT DNA HELICASE SRS2"/>
    <property type="match status" value="1"/>
</dbReference>
<dbReference type="GO" id="GO:0043138">
    <property type="term" value="F:3'-5' DNA helicase activity"/>
    <property type="evidence" value="ECO:0007669"/>
    <property type="project" value="TreeGrafter"/>
</dbReference>
<dbReference type="EMBL" id="CP035758">
    <property type="protein sequence ID" value="QBD82817.1"/>
    <property type="molecule type" value="Genomic_DNA"/>
</dbReference>
<dbReference type="SUPFAM" id="SSF52540">
    <property type="entry name" value="P-loop containing nucleoside triphosphate hydrolases"/>
    <property type="match status" value="1"/>
</dbReference>
<dbReference type="KEGG" id="kbs:EPA93_45395"/>
<feature type="domain" description="UvrD-like helicase C-terminal" evidence="1">
    <location>
        <begin position="260"/>
        <end position="311"/>
    </location>
</feature>
<dbReference type="InterPro" id="IPR027417">
    <property type="entry name" value="P-loop_NTPase"/>
</dbReference>
<keyword evidence="3" id="KW-1185">Reference proteome</keyword>
<dbReference type="AlphaFoldDB" id="A0A4P6K3I0"/>
<dbReference type="Pfam" id="PF13538">
    <property type="entry name" value="UvrD_C_2"/>
    <property type="match status" value="1"/>
</dbReference>
<reference evidence="2 3" key="1">
    <citation type="submission" date="2019-01" db="EMBL/GenBank/DDBJ databases">
        <title>Ktedonosporobacter rubrisoli SCAWS-G2.</title>
        <authorList>
            <person name="Huang Y."/>
            <person name="Yan B."/>
        </authorList>
    </citation>
    <scope>NUCLEOTIDE SEQUENCE [LARGE SCALE GENOMIC DNA]</scope>
    <source>
        <strain evidence="2 3">SCAWS-G2</strain>
    </source>
</reference>
<proteinExistence type="predicted"/>
<dbReference type="GO" id="GO:0000725">
    <property type="term" value="P:recombinational repair"/>
    <property type="evidence" value="ECO:0007669"/>
    <property type="project" value="TreeGrafter"/>
</dbReference>
<sequence length="350" mass="40182">MLICGFAGSGKTMIAVEKATRLTKQGFRTLLVCYNRFLAQDLRQRLYSQERLTISTFHEVCLRFSPQAGLTIPEEATESNDYYSHFLPHTLLEALNRIQIRYDAIIVDEGQDFLDNWWTPLQLLLADPDQGILYIFYDDNQCLYGHAPLLPLQGPPYLLTINCRTTKRIHEQIVHFYQGASTPIARGPDGTPVEFLIYERKEALQETVMRLVLKLTEEDHIPPEANLVLTPYSRKKSWLKAEQPAMGPGLDWNPSSSRQARLATIHSFKGLERPVVILVELERWLTQGVKGVELERLLYVGCSRARNYLLVLLPEKHAQEILPKFQPKQAVQILQENREIGQNGEESDQR</sequence>
<dbReference type="InterPro" id="IPR000212">
    <property type="entry name" value="DNA_helicase_UvrD/REP"/>
</dbReference>
<evidence type="ECO:0000313" key="3">
    <source>
        <dbReference type="Proteomes" id="UP000290365"/>
    </source>
</evidence>
<protein>
    <recommendedName>
        <fullName evidence="1">UvrD-like helicase C-terminal domain-containing protein</fullName>
    </recommendedName>
</protein>
<accession>A0A4P6K3I0</accession>
<gene>
    <name evidence="2" type="ORF">EPA93_45395</name>
</gene>
<organism evidence="2 3">
    <name type="scientific">Ktedonosporobacter rubrisoli</name>
    <dbReference type="NCBI Taxonomy" id="2509675"/>
    <lineage>
        <taxon>Bacteria</taxon>
        <taxon>Bacillati</taxon>
        <taxon>Chloroflexota</taxon>
        <taxon>Ktedonobacteria</taxon>
        <taxon>Ktedonobacterales</taxon>
        <taxon>Ktedonosporobacteraceae</taxon>
        <taxon>Ktedonosporobacter</taxon>
    </lineage>
</organism>
<dbReference type="Pfam" id="PF13245">
    <property type="entry name" value="AAA_19"/>
    <property type="match status" value="1"/>
</dbReference>
<dbReference type="OrthoDB" id="9787585at2"/>
<dbReference type="PANTHER" id="PTHR11070">
    <property type="entry name" value="UVRD / RECB / PCRA DNA HELICASE FAMILY MEMBER"/>
    <property type="match status" value="1"/>
</dbReference>
<dbReference type="GO" id="GO:0003677">
    <property type="term" value="F:DNA binding"/>
    <property type="evidence" value="ECO:0007669"/>
    <property type="project" value="InterPro"/>
</dbReference>
<evidence type="ECO:0000259" key="1">
    <source>
        <dbReference type="Pfam" id="PF13538"/>
    </source>
</evidence>
<dbReference type="Gene3D" id="3.40.50.300">
    <property type="entry name" value="P-loop containing nucleotide triphosphate hydrolases"/>
    <property type="match status" value="2"/>
</dbReference>
<dbReference type="InterPro" id="IPR027785">
    <property type="entry name" value="UvrD-like_helicase_C"/>
</dbReference>
<dbReference type="GO" id="GO:0005524">
    <property type="term" value="F:ATP binding"/>
    <property type="evidence" value="ECO:0007669"/>
    <property type="project" value="InterPro"/>
</dbReference>
<evidence type="ECO:0000313" key="2">
    <source>
        <dbReference type="EMBL" id="QBD82817.1"/>
    </source>
</evidence>